<evidence type="ECO:0000313" key="2">
    <source>
        <dbReference type="EMBL" id="MFC0261566.1"/>
    </source>
</evidence>
<organism evidence="2 3">
    <name type="scientific">Fontibacter flavus</name>
    <dbReference type="NCBI Taxonomy" id="654838"/>
    <lineage>
        <taxon>Bacteria</taxon>
        <taxon>Pseudomonadati</taxon>
        <taxon>Bacteroidota</taxon>
        <taxon>Cytophagia</taxon>
        <taxon>Cytophagales</taxon>
        <taxon>Cyclobacteriaceae</taxon>
        <taxon>Fontibacter</taxon>
    </lineage>
</organism>
<evidence type="ECO:0008006" key="4">
    <source>
        <dbReference type="Google" id="ProtNLM"/>
    </source>
</evidence>
<keyword evidence="1" id="KW-0812">Transmembrane</keyword>
<dbReference type="Proteomes" id="UP001589797">
    <property type="component" value="Unassembled WGS sequence"/>
</dbReference>
<keyword evidence="3" id="KW-1185">Reference proteome</keyword>
<feature type="transmembrane region" description="Helical" evidence="1">
    <location>
        <begin position="76"/>
        <end position="100"/>
    </location>
</feature>
<evidence type="ECO:0000256" key="1">
    <source>
        <dbReference type="SAM" id="Phobius"/>
    </source>
</evidence>
<proteinExistence type="predicted"/>
<accession>A0ABV6FNY3</accession>
<protein>
    <recommendedName>
        <fullName evidence="4">Potassium transporter KefB</fullName>
    </recommendedName>
</protein>
<comment type="caution">
    <text evidence="2">The sequence shown here is derived from an EMBL/GenBank/DDBJ whole genome shotgun (WGS) entry which is preliminary data.</text>
</comment>
<evidence type="ECO:0000313" key="3">
    <source>
        <dbReference type="Proteomes" id="UP001589797"/>
    </source>
</evidence>
<feature type="transmembrane region" description="Helical" evidence="1">
    <location>
        <begin position="44"/>
        <end position="64"/>
    </location>
</feature>
<gene>
    <name evidence="2" type="ORF">ACFFIP_02650</name>
</gene>
<dbReference type="RefSeq" id="WP_382386008.1">
    <property type="nucleotide sequence ID" value="NZ_JBHLWI010000004.1"/>
</dbReference>
<reference evidence="2 3" key="1">
    <citation type="submission" date="2024-09" db="EMBL/GenBank/DDBJ databases">
        <authorList>
            <person name="Sun Q."/>
            <person name="Mori K."/>
        </authorList>
    </citation>
    <scope>NUCLEOTIDE SEQUENCE [LARGE SCALE GENOMIC DNA]</scope>
    <source>
        <strain evidence="2 3">CCM 7650</strain>
    </source>
</reference>
<sequence length="105" mass="11839">MAMNPNPQLTKNLIQASFIGAVIPLIYILFIIATKEDVFEKWMLIPLLLIPLGGGLGGTFFYLIGFKWIPEGRKRLLAIIFGTLIYFLSLWLSAVIAFNLTGHWN</sequence>
<keyword evidence="1" id="KW-0472">Membrane</keyword>
<feature type="transmembrane region" description="Helical" evidence="1">
    <location>
        <begin position="12"/>
        <end position="32"/>
    </location>
</feature>
<dbReference type="EMBL" id="JBHLWI010000004">
    <property type="protein sequence ID" value="MFC0261566.1"/>
    <property type="molecule type" value="Genomic_DNA"/>
</dbReference>
<name>A0ABV6FNY3_9BACT</name>
<keyword evidence="1" id="KW-1133">Transmembrane helix</keyword>